<protein>
    <submittedName>
        <fullName evidence="3">Uncharacterized protein</fullName>
    </submittedName>
</protein>
<proteinExistence type="predicted"/>
<organism evidence="2 3">
    <name type="scientific">Romanomermis culicivorax</name>
    <name type="common">Nematode worm</name>
    <dbReference type="NCBI Taxonomy" id="13658"/>
    <lineage>
        <taxon>Eukaryota</taxon>
        <taxon>Metazoa</taxon>
        <taxon>Ecdysozoa</taxon>
        <taxon>Nematoda</taxon>
        <taxon>Enoplea</taxon>
        <taxon>Dorylaimia</taxon>
        <taxon>Mermithida</taxon>
        <taxon>Mermithoidea</taxon>
        <taxon>Mermithidae</taxon>
        <taxon>Romanomermis</taxon>
    </lineage>
</organism>
<dbReference type="AlphaFoldDB" id="A0A915JW61"/>
<dbReference type="Proteomes" id="UP000887565">
    <property type="component" value="Unplaced"/>
</dbReference>
<keyword evidence="2" id="KW-1185">Reference proteome</keyword>
<feature type="region of interest" description="Disordered" evidence="1">
    <location>
        <begin position="1"/>
        <end position="33"/>
    </location>
</feature>
<accession>A0A915JW61</accession>
<evidence type="ECO:0000313" key="2">
    <source>
        <dbReference type="Proteomes" id="UP000887565"/>
    </source>
</evidence>
<sequence>MRRKKIRTVPVSTENDDRQMLSTPNKIGQSPTNYNFVQKSIGTRMVRKDTKFFESRKLSVSFKSVKHLFYLFVKKGHCSFGTGPHGAAAGHTARISSVNGEQYFFRTKNR</sequence>
<name>A0A915JW61_ROMCU</name>
<evidence type="ECO:0000256" key="1">
    <source>
        <dbReference type="SAM" id="MobiDB-lite"/>
    </source>
</evidence>
<reference evidence="3" key="1">
    <citation type="submission" date="2022-11" db="UniProtKB">
        <authorList>
            <consortium name="WormBaseParasite"/>
        </authorList>
    </citation>
    <scope>IDENTIFICATION</scope>
</reference>
<evidence type="ECO:0000313" key="3">
    <source>
        <dbReference type="WBParaSite" id="nRc.2.0.1.t30318-RA"/>
    </source>
</evidence>
<feature type="compositionally biased region" description="Polar residues" evidence="1">
    <location>
        <begin position="20"/>
        <end position="33"/>
    </location>
</feature>
<dbReference type="WBParaSite" id="nRc.2.0.1.t30318-RA">
    <property type="protein sequence ID" value="nRc.2.0.1.t30318-RA"/>
    <property type="gene ID" value="nRc.2.0.1.g30318"/>
</dbReference>